<proteinExistence type="predicted"/>
<sequence>MLKFKYFLHLIGLTLPFFCVIAWGATPISSSTKDILKQLDKTLAEETLYTQEKEKEIDQLKARLPQATEAERYSIFNGLFDAYKKYQTDSALHYVDLKEELLLLHPALAPIEEVQMNRVEELSLMGMYKEALDILEGIDTRHLTTPELRVGYYHQYRSLYGYMADYCPTPKEKQTYFERTNAYRDTLISIHKTMDQNSLLLTQSEQLIIKGEYQKAIDAILPAFEAHKTNDIRLSGLLAYNLSEAYRGLDDEERQIYFLAYSAMSDIQLAIKEYIALPRLAQILFSRGDIDRAHAYLNQSMRDAVFCGARLRTMEVTEIYPIVSEAYKIKERGNQKVQNLLLLCFTVLILFLIGTTIYIYRQMKKIAEARHALARANEQLVHVNEELSQSNLIKQQYIAHYLDQCTMYLDKLEDYRRSLANLAISSKINELFKAIKSERFIEEERAKFYRSFDETFLNLFPNFVESFNALLIEEERIHPKPGELLSPELRIFALIRLGITDSNKIARFLRYSLNTIYIYRSKVRNKALGDKNLFDQEVMRIK</sequence>
<dbReference type="Proteomes" id="UP000886740">
    <property type="component" value="Unassembled WGS sequence"/>
</dbReference>
<protein>
    <recommendedName>
        <fullName evidence="2">DUF6377 domain-containing protein</fullName>
    </recommendedName>
</protein>
<reference evidence="3" key="2">
    <citation type="submission" date="2021-04" db="EMBL/GenBank/DDBJ databases">
        <authorList>
            <person name="Gilroy R."/>
        </authorList>
    </citation>
    <scope>NUCLEOTIDE SEQUENCE</scope>
    <source>
        <strain evidence="3">ChiGjej6B6-14162</strain>
    </source>
</reference>
<dbReference type="EMBL" id="DXEL01000044">
    <property type="protein sequence ID" value="HIX74590.1"/>
    <property type="molecule type" value="Genomic_DNA"/>
</dbReference>
<keyword evidence="1" id="KW-1133">Transmembrane helix</keyword>
<gene>
    <name evidence="3" type="ORF">H9977_06110</name>
</gene>
<accession>A0A9D2BFF6</accession>
<comment type="caution">
    <text evidence="3">The sequence shown here is derived from an EMBL/GenBank/DDBJ whole genome shotgun (WGS) entry which is preliminary data.</text>
</comment>
<reference evidence="3" key="1">
    <citation type="journal article" date="2021" name="PeerJ">
        <title>Extensive microbial diversity within the chicken gut microbiome revealed by metagenomics and culture.</title>
        <authorList>
            <person name="Gilroy R."/>
            <person name="Ravi A."/>
            <person name="Getino M."/>
            <person name="Pursley I."/>
            <person name="Horton D.L."/>
            <person name="Alikhan N.F."/>
            <person name="Baker D."/>
            <person name="Gharbi K."/>
            <person name="Hall N."/>
            <person name="Watson M."/>
            <person name="Adriaenssens E.M."/>
            <person name="Foster-Nyarko E."/>
            <person name="Jarju S."/>
            <person name="Secka A."/>
            <person name="Antonio M."/>
            <person name="Oren A."/>
            <person name="Chaudhuri R.R."/>
            <person name="La Ragione R."/>
            <person name="Hildebrand F."/>
            <person name="Pallen M.J."/>
        </authorList>
    </citation>
    <scope>NUCLEOTIDE SEQUENCE</scope>
    <source>
        <strain evidence="3">ChiGjej6B6-14162</strain>
    </source>
</reference>
<evidence type="ECO:0000256" key="1">
    <source>
        <dbReference type="SAM" id="Phobius"/>
    </source>
</evidence>
<name>A0A9D2BFF6_9BACT</name>
<dbReference type="Pfam" id="PF19904">
    <property type="entry name" value="DUF6377"/>
    <property type="match status" value="1"/>
</dbReference>
<keyword evidence="1" id="KW-0472">Membrane</keyword>
<evidence type="ECO:0000313" key="4">
    <source>
        <dbReference type="Proteomes" id="UP000886740"/>
    </source>
</evidence>
<keyword evidence="1" id="KW-0812">Transmembrane</keyword>
<evidence type="ECO:0000259" key="2">
    <source>
        <dbReference type="Pfam" id="PF19904"/>
    </source>
</evidence>
<dbReference type="AlphaFoldDB" id="A0A9D2BFF6"/>
<dbReference type="InterPro" id="IPR045957">
    <property type="entry name" value="DUF6377"/>
</dbReference>
<evidence type="ECO:0000313" key="3">
    <source>
        <dbReference type="EMBL" id="HIX74590.1"/>
    </source>
</evidence>
<organism evidence="3 4">
    <name type="scientific">Candidatus Parabacteroides intestinipullorum</name>
    <dbReference type="NCBI Taxonomy" id="2838723"/>
    <lineage>
        <taxon>Bacteria</taxon>
        <taxon>Pseudomonadati</taxon>
        <taxon>Bacteroidota</taxon>
        <taxon>Bacteroidia</taxon>
        <taxon>Bacteroidales</taxon>
        <taxon>Tannerellaceae</taxon>
        <taxon>Parabacteroides</taxon>
    </lineage>
</organism>
<feature type="domain" description="DUF6377" evidence="2">
    <location>
        <begin position="266"/>
        <end position="506"/>
    </location>
</feature>
<feature type="transmembrane region" description="Helical" evidence="1">
    <location>
        <begin position="340"/>
        <end position="360"/>
    </location>
</feature>